<evidence type="ECO:0000313" key="1">
    <source>
        <dbReference type="EMBL" id="CBY02314.1"/>
    </source>
</evidence>
<organism evidence="1 2">
    <name type="scientific">Leptosphaeria maculans (strain JN3 / isolate v23.1.3 / race Av1-4-5-6-7-8)</name>
    <name type="common">Blackleg fungus</name>
    <name type="synonym">Phoma lingam</name>
    <dbReference type="NCBI Taxonomy" id="985895"/>
    <lineage>
        <taxon>Eukaryota</taxon>
        <taxon>Fungi</taxon>
        <taxon>Dikarya</taxon>
        <taxon>Ascomycota</taxon>
        <taxon>Pezizomycotina</taxon>
        <taxon>Dothideomycetes</taxon>
        <taxon>Pleosporomycetidae</taxon>
        <taxon>Pleosporales</taxon>
        <taxon>Pleosporineae</taxon>
        <taxon>Leptosphaeriaceae</taxon>
        <taxon>Plenodomus</taxon>
        <taxon>Plenodomus lingam/Leptosphaeria maculans species complex</taxon>
    </lineage>
</organism>
<dbReference type="AlphaFoldDB" id="E5ACW2"/>
<accession>E5ACW2</accession>
<dbReference type="Proteomes" id="UP000002668">
    <property type="component" value="Genome"/>
</dbReference>
<proteinExistence type="predicted"/>
<sequence>MWLAGVAAGMPCYGGTPKLYRRANIRQIQVQECHADLELYSSTCSACYRYPPIPI</sequence>
<keyword evidence="2" id="KW-1185">Reference proteome</keyword>
<dbReference type="InParanoid" id="E5ACW2"/>
<reference evidence="2" key="1">
    <citation type="journal article" date="2011" name="Nat. Commun.">
        <title>Effector diversification within compartments of the Leptosphaeria maculans genome affected by Repeat-Induced Point mutations.</title>
        <authorList>
            <person name="Rouxel T."/>
            <person name="Grandaubert J."/>
            <person name="Hane J.K."/>
            <person name="Hoede C."/>
            <person name="van de Wouw A.P."/>
            <person name="Couloux A."/>
            <person name="Dominguez V."/>
            <person name="Anthouard V."/>
            <person name="Bally P."/>
            <person name="Bourras S."/>
            <person name="Cozijnsen A.J."/>
            <person name="Ciuffetti L.M."/>
            <person name="Degrave A."/>
            <person name="Dilmaghani A."/>
            <person name="Duret L."/>
            <person name="Fudal I."/>
            <person name="Goodwin S.B."/>
            <person name="Gout L."/>
            <person name="Glaser N."/>
            <person name="Linglin J."/>
            <person name="Kema G.H.J."/>
            <person name="Lapalu N."/>
            <person name="Lawrence C.B."/>
            <person name="May K."/>
            <person name="Meyer M."/>
            <person name="Ollivier B."/>
            <person name="Poulain J."/>
            <person name="Schoch C.L."/>
            <person name="Simon A."/>
            <person name="Spatafora J.W."/>
            <person name="Stachowiak A."/>
            <person name="Turgeon B.G."/>
            <person name="Tyler B.M."/>
            <person name="Vincent D."/>
            <person name="Weissenbach J."/>
            <person name="Amselem J."/>
            <person name="Quesneville H."/>
            <person name="Oliver R.P."/>
            <person name="Wincker P."/>
            <person name="Balesdent M.-H."/>
            <person name="Howlett B.J."/>
        </authorList>
    </citation>
    <scope>NUCLEOTIDE SEQUENCE [LARGE SCALE GENOMIC DNA]</scope>
    <source>
        <strain evidence="2">JN3 / isolate v23.1.3 / race Av1-4-5-6-7-8</strain>
    </source>
</reference>
<protein>
    <submittedName>
        <fullName evidence="1">Predicted protein</fullName>
    </submittedName>
</protein>
<dbReference type="EMBL" id="FP929139">
    <property type="protein sequence ID" value="CBY02314.1"/>
    <property type="molecule type" value="Genomic_DNA"/>
</dbReference>
<dbReference type="VEuPathDB" id="FungiDB:LEMA_uP011010.1"/>
<gene>
    <name evidence="1" type="ORF">LEMA_uP011010.1</name>
</gene>
<name>E5ACW2_LEPMJ</name>
<dbReference type="HOGENOM" id="CLU_3032836_0_0_1"/>
<evidence type="ECO:0000313" key="2">
    <source>
        <dbReference type="Proteomes" id="UP000002668"/>
    </source>
</evidence>